<dbReference type="InterPro" id="IPR051344">
    <property type="entry name" value="Vgb"/>
</dbReference>
<feature type="chain" id="PRO_5026298654" evidence="1">
    <location>
        <begin position="30"/>
        <end position="676"/>
    </location>
</feature>
<protein>
    <submittedName>
        <fullName evidence="3">PQQ-binding-like beta-propeller repeat protein</fullName>
    </submittedName>
</protein>
<dbReference type="Gene3D" id="2.130.10.10">
    <property type="entry name" value="YVTN repeat-like/Quinoprotein amine dehydrogenase"/>
    <property type="match status" value="2"/>
</dbReference>
<evidence type="ECO:0000256" key="1">
    <source>
        <dbReference type="SAM" id="SignalP"/>
    </source>
</evidence>
<dbReference type="PANTHER" id="PTHR40274">
    <property type="entry name" value="VIRGINIAMYCIN B LYASE"/>
    <property type="match status" value="1"/>
</dbReference>
<dbReference type="Pfam" id="PF13360">
    <property type="entry name" value="PQQ_2"/>
    <property type="match status" value="1"/>
</dbReference>
<dbReference type="Proteomes" id="UP000481583">
    <property type="component" value="Unassembled WGS sequence"/>
</dbReference>
<feature type="domain" description="Pyrrolo-quinoline quinone repeat" evidence="2">
    <location>
        <begin position="76"/>
        <end position="299"/>
    </location>
</feature>
<dbReference type="InterPro" id="IPR015943">
    <property type="entry name" value="WD40/YVTN_repeat-like_dom_sf"/>
</dbReference>
<evidence type="ECO:0000313" key="4">
    <source>
        <dbReference type="Proteomes" id="UP000481583"/>
    </source>
</evidence>
<dbReference type="InterPro" id="IPR002372">
    <property type="entry name" value="PQQ_rpt_dom"/>
</dbReference>
<sequence length="676" mass="71907">MSPKTRREFLALSLATGAAAATSTGPAAAAPKGELTSLGIPMSFATCVGGAVGADADGKPLVYTVAQRDNDLGTFYVVDAATGALRHRFDLGRGASSYGVAVAPDGTVYVAATGTGKLHRLRPGGDTLDDLGRLFPSESHLYKLAFDDDGNVYGGTYPNGKVFRYDPATGDVHDYGQAAAGQAYVRSVGRHRGTVYAGTQPHAHLVAIDAATGVKQDLALPDGTDPDQVVYDINIVGDLLFTRLTKTGLTGTLLVRDLAAGTWKDQIKDVAGLDVTQLDETGKVYFSQRDTLMSYDPATRELAPTSLAFTFTSQLRSLGFGTLAGQPDFPGQSVIGMIWTGEIFWHNPQSGKSKLFASQVEGNPVRVRSLSEAPDGRIVTGGTGTGSVGFIDPETGKGDTHRFSEVMGSAAHQGAVYLGAYPRGRVYAYDPAKPWAWNNIDDAGKVNPAEVYNGDASYGDRPFAMASLPDGRLAVGTVNKSGYLGGSLILHDPATGRNTEHTGLVKDQSIMALAHAGGVLYVGTSVYGGYGATEPQTDARLFAWDVEAGRKLWEITPVEGERTVSSLTFDGRGVLWGATAGVLFRCDPASRKVASRRLAPYEWPVDGGYALADLRFNPRDKHLYGTMPNLGLYRLKPPSWKPEVLTARPVYRMLLHSSGDVFAGDGAELLRWRAGR</sequence>
<dbReference type="PANTHER" id="PTHR40274:SF3">
    <property type="entry name" value="VIRGINIAMYCIN B LYASE"/>
    <property type="match status" value="1"/>
</dbReference>
<keyword evidence="1" id="KW-0732">Signal</keyword>
<dbReference type="SUPFAM" id="SSF50998">
    <property type="entry name" value="Quinoprotein alcohol dehydrogenase-like"/>
    <property type="match status" value="2"/>
</dbReference>
<feature type="signal peptide" evidence="1">
    <location>
        <begin position="1"/>
        <end position="29"/>
    </location>
</feature>
<reference evidence="3 4" key="1">
    <citation type="submission" date="2020-02" db="EMBL/GenBank/DDBJ databases">
        <title>Whole-genome analyses of novel actinobacteria.</title>
        <authorList>
            <person name="Sahin N."/>
        </authorList>
    </citation>
    <scope>NUCLEOTIDE SEQUENCE [LARGE SCALE GENOMIC DNA]</scope>
    <source>
        <strain evidence="3 4">A7024</strain>
    </source>
</reference>
<dbReference type="InterPro" id="IPR011047">
    <property type="entry name" value="Quinoprotein_ADH-like_sf"/>
</dbReference>
<evidence type="ECO:0000313" key="3">
    <source>
        <dbReference type="EMBL" id="NGN69322.1"/>
    </source>
</evidence>
<comment type="caution">
    <text evidence="3">The sequence shown here is derived from an EMBL/GenBank/DDBJ whole genome shotgun (WGS) entry which is preliminary data.</text>
</comment>
<gene>
    <name evidence="3" type="ORF">G5C51_36230</name>
</gene>
<proteinExistence type="predicted"/>
<evidence type="ECO:0000259" key="2">
    <source>
        <dbReference type="Pfam" id="PF13360"/>
    </source>
</evidence>
<name>A0A6G4UBD9_9ACTN</name>
<keyword evidence="4" id="KW-1185">Reference proteome</keyword>
<organism evidence="3 4">
    <name type="scientific">Streptomyces coryli</name>
    <dbReference type="NCBI Taxonomy" id="1128680"/>
    <lineage>
        <taxon>Bacteria</taxon>
        <taxon>Bacillati</taxon>
        <taxon>Actinomycetota</taxon>
        <taxon>Actinomycetes</taxon>
        <taxon>Kitasatosporales</taxon>
        <taxon>Streptomycetaceae</taxon>
        <taxon>Streptomyces</taxon>
    </lineage>
</organism>
<dbReference type="AlphaFoldDB" id="A0A6G4UBD9"/>
<dbReference type="SMART" id="SM00564">
    <property type="entry name" value="PQQ"/>
    <property type="match status" value="4"/>
</dbReference>
<dbReference type="InterPro" id="IPR006311">
    <property type="entry name" value="TAT_signal"/>
</dbReference>
<dbReference type="InterPro" id="IPR018391">
    <property type="entry name" value="PQQ_b-propeller_rpt"/>
</dbReference>
<accession>A0A6G4UBD9</accession>
<dbReference type="PROSITE" id="PS51318">
    <property type="entry name" value="TAT"/>
    <property type="match status" value="1"/>
</dbReference>
<dbReference type="EMBL" id="JAAKZV010000282">
    <property type="protein sequence ID" value="NGN69322.1"/>
    <property type="molecule type" value="Genomic_DNA"/>
</dbReference>
<dbReference type="RefSeq" id="WP_165244155.1">
    <property type="nucleotide sequence ID" value="NZ_JAAKZV010000282.1"/>
</dbReference>